<dbReference type="STRING" id="520762.AN619_25190"/>
<evidence type="ECO:0000259" key="1">
    <source>
        <dbReference type="Pfam" id="PF09860"/>
    </source>
</evidence>
<organism evidence="2 3">
    <name type="scientific">Thermotalea metallivorans</name>
    <dbReference type="NCBI Taxonomy" id="520762"/>
    <lineage>
        <taxon>Bacteria</taxon>
        <taxon>Bacillati</taxon>
        <taxon>Bacillota</taxon>
        <taxon>Clostridia</taxon>
        <taxon>Peptostreptococcales</taxon>
        <taxon>Thermotaleaceae</taxon>
        <taxon>Thermotalea</taxon>
    </lineage>
</organism>
<protein>
    <recommendedName>
        <fullName evidence="1">DUF2087 domain-containing protein</fullName>
    </recommendedName>
</protein>
<gene>
    <name evidence="2" type="ORF">AN619_25190</name>
</gene>
<dbReference type="RefSeq" id="WP_068557463.1">
    <property type="nucleotide sequence ID" value="NZ_LOEE01000061.1"/>
</dbReference>
<accession>A0A140L0X6</accession>
<dbReference type="InterPro" id="IPR018656">
    <property type="entry name" value="DUF2087"/>
</dbReference>
<dbReference type="AlphaFoldDB" id="A0A140L0X6"/>
<dbReference type="InterPro" id="IPR016032">
    <property type="entry name" value="Sig_transdc_resp-reg_C-effctor"/>
</dbReference>
<evidence type="ECO:0000313" key="3">
    <source>
        <dbReference type="Proteomes" id="UP000070456"/>
    </source>
</evidence>
<dbReference type="OrthoDB" id="9789954at2"/>
<keyword evidence="3" id="KW-1185">Reference proteome</keyword>
<reference evidence="2 3" key="1">
    <citation type="submission" date="2015-12" db="EMBL/GenBank/DDBJ databases">
        <title>Draft genome sequence of the thermoanaerobe Thermotalea metallivorans, an isolate from the runoff channel of the Great Artesian Basin, Australia.</title>
        <authorList>
            <person name="Patel B.K."/>
        </authorList>
    </citation>
    <scope>NUCLEOTIDE SEQUENCE [LARGE SCALE GENOMIC DNA]</scope>
    <source>
        <strain evidence="2 3">B2-1</strain>
    </source>
</reference>
<dbReference type="SUPFAM" id="SSF46894">
    <property type="entry name" value="C-terminal effector domain of the bipartite response regulators"/>
    <property type="match status" value="1"/>
</dbReference>
<dbReference type="GO" id="GO:0003677">
    <property type="term" value="F:DNA binding"/>
    <property type="evidence" value="ECO:0007669"/>
    <property type="project" value="InterPro"/>
</dbReference>
<dbReference type="GO" id="GO:0006355">
    <property type="term" value="P:regulation of DNA-templated transcription"/>
    <property type="evidence" value="ECO:0007669"/>
    <property type="project" value="InterPro"/>
</dbReference>
<dbReference type="Pfam" id="PF09860">
    <property type="entry name" value="DUF2087"/>
    <property type="match status" value="1"/>
</dbReference>
<proteinExistence type="predicted"/>
<feature type="domain" description="DUF2087" evidence="1">
    <location>
        <begin position="184"/>
        <end position="251"/>
    </location>
</feature>
<dbReference type="Gene3D" id="1.10.10.10">
    <property type="entry name" value="Winged helix-like DNA-binding domain superfamily/Winged helix DNA-binding domain"/>
    <property type="match status" value="1"/>
</dbReference>
<dbReference type="PATRIC" id="fig|520762.4.peg.2798"/>
<comment type="caution">
    <text evidence="2">The sequence shown here is derived from an EMBL/GenBank/DDBJ whole genome shotgun (WGS) entry which is preliminary data.</text>
</comment>
<name>A0A140L0X6_9FIRM</name>
<evidence type="ECO:0000313" key="2">
    <source>
        <dbReference type="EMBL" id="KXG74201.1"/>
    </source>
</evidence>
<dbReference type="InterPro" id="IPR036388">
    <property type="entry name" value="WH-like_DNA-bd_sf"/>
</dbReference>
<dbReference type="EMBL" id="LOEE01000061">
    <property type="protein sequence ID" value="KXG74201.1"/>
    <property type="molecule type" value="Genomic_DNA"/>
</dbReference>
<sequence>MDGNEMFWKATVEEIKQGYVYDEKRDAFSCLLCGEVFFRGIIYPFENVLYEAERAAKKHIYDCHGSVFQYLINMNKRYTGLTEHQKELLEHFYQGLSDKEITQVLGSGSTSTIRNHRFKLKEREKQAKVFLAIMGLIEDGVQPEEKLIPIHKGATMVDERYVITEKERQDILKTYFQGPKGEHLSLFPSKEKRKIVVLQHIIKQFDAHKKYSEKEVNETLKHIYEDYVTIRRYLIEYGFMDRSQDGSLYWVKL</sequence>
<dbReference type="Proteomes" id="UP000070456">
    <property type="component" value="Unassembled WGS sequence"/>
</dbReference>